<dbReference type="SUPFAM" id="SSF56112">
    <property type="entry name" value="Protein kinase-like (PK-like)"/>
    <property type="match status" value="1"/>
</dbReference>
<evidence type="ECO:0000256" key="1">
    <source>
        <dbReference type="SAM" id="MobiDB-lite"/>
    </source>
</evidence>
<dbReference type="InterPro" id="IPR036537">
    <property type="entry name" value="Adaptor_Cbl_N_dom_sf"/>
</dbReference>
<dbReference type="Proteomes" id="UP001213000">
    <property type="component" value="Unassembled WGS sequence"/>
</dbReference>
<dbReference type="CDD" id="cd21037">
    <property type="entry name" value="MLKL_NTD"/>
    <property type="match status" value="1"/>
</dbReference>
<keyword evidence="4" id="KW-1185">Reference proteome</keyword>
<evidence type="ECO:0000313" key="3">
    <source>
        <dbReference type="EMBL" id="KAJ3562213.1"/>
    </source>
</evidence>
<dbReference type="InterPro" id="IPR000719">
    <property type="entry name" value="Prot_kinase_dom"/>
</dbReference>
<dbReference type="InterPro" id="IPR051681">
    <property type="entry name" value="Ser/Thr_Kinases-Pseudokinases"/>
</dbReference>
<dbReference type="GO" id="GO:0004674">
    <property type="term" value="F:protein serine/threonine kinase activity"/>
    <property type="evidence" value="ECO:0007669"/>
    <property type="project" value="TreeGrafter"/>
</dbReference>
<feature type="compositionally biased region" description="Low complexity" evidence="1">
    <location>
        <begin position="227"/>
        <end position="237"/>
    </location>
</feature>
<organism evidence="3 4">
    <name type="scientific">Leucocoprinus birnbaumii</name>
    <dbReference type="NCBI Taxonomy" id="56174"/>
    <lineage>
        <taxon>Eukaryota</taxon>
        <taxon>Fungi</taxon>
        <taxon>Dikarya</taxon>
        <taxon>Basidiomycota</taxon>
        <taxon>Agaricomycotina</taxon>
        <taxon>Agaricomycetes</taxon>
        <taxon>Agaricomycetidae</taxon>
        <taxon>Agaricales</taxon>
        <taxon>Agaricineae</taxon>
        <taxon>Agaricaceae</taxon>
        <taxon>Leucocoprinus</taxon>
    </lineage>
</organism>
<dbReference type="EMBL" id="JANIEX010000897">
    <property type="protein sequence ID" value="KAJ3562213.1"/>
    <property type="molecule type" value="Genomic_DNA"/>
</dbReference>
<protein>
    <recommendedName>
        <fullName evidence="2">Protein kinase domain-containing protein</fullName>
    </recommendedName>
</protein>
<dbReference type="InterPro" id="IPR059179">
    <property type="entry name" value="MLKL-like_MCAfunc"/>
</dbReference>
<dbReference type="PROSITE" id="PS50011">
    <property type="entry name" value="PROTEIN_KINASE_DOM"/>
    <property type="match status" value="1"/>
</dbReference>
<dbReference type="Pfam" id="PF07714">
    <property type="entry name" value="PK_Tyr_Ser-Thr"/>
    <property type="match status" value="1"/>
</dbReference>
<proteinExistence type="predicted"/>
<name>A0AAD5YSL7_9AGAR</name>
<dbReference type="InterPro" id="IPR011009">
    <property type="entry name" value="Kinase-like_dom_sf"/>
</dbReference>
<feature type="region of interest" description="Disordered" evidence="1">
    <location>
        <begin position="221"/>
        <end position="241"/>
    </location>
</feature>
<dbReference type="Gene3D" id="1.20.930.20">
    <property type="entry name" value="Adaptor protein Cbl, N-terminal domain"/>
    <property type="match status" value="1"/>
</dbReference>
<reference evidence="3" key="1">
    <citation type="submission" date="2022-07" db="EMBL/GenBank/DDBJ databases">
        <title>Genome Sequence of Leucocoprinus birnbaumii.</title>
        <authorList>
            <person name="Buettner E."/>
        </authorList>
    </citation>
    <scope>NUCLEOTIDE SEQUENCE</scope>
    <source>
        <strain evidence="3">VT141</strain>
    </source>
</reference>
<accession>A0AAD5YSL7</accession>
<feature type="domain" description="Protein kinase" evidence="2">
    <location>
        <begin position="188"/>
        <end position="515"/>
    </location>
</feature>
<dbReference type="AlphaFoldDB" id="A0AAD5YSL7"/>
<evidence type="ECO:0000313" key="4">
    <source>
        <dbReference type="Proteomes" id="UP001213000"/>
    </source>
</evidence>
<dbReference type="PANTHER" id="PTHR44329">
    <property type="entry name" value="SERINE/THREONINE-PROTEIN KINASE TNNI3K-RELATED"/>
    <property type="match status" value="1"/>
</dbReference>
<evidence type="ECO:0000259" key="2">
    <source>
        <dbReference type="PROSITE" id="PS50011"/>
    </source>
</evidence>
<dbReference type="InterPro" id="IPR001245">
    <property type="entry name" value="Ser-Thr/Tyr_kinase_cat_dom"/>
</dbReference>
<gene>
    <name evidence="3" type="ORF">NP233_g9716</name>
</gene>
<dbReference type="GO" id="GO:0007166">
    <property type="term" value="P:cell surface receptor signaling pathway"/>
    <property type="evidence" value="ECO:0007669"/>
    <property type="project" value="InterPro"/>
</dbReference>
<comment type="caution">
    <text evidence="3">The sequence shown here is derived from an EMBL/GenBank/DDBJ whole genome shotgun (WGS) entry which is preliminary data.</text>
</comment>
<sequence length="515" mass="57278">MAFTRSRAFQLLAGSYSLLGGMNKLQVLGILPAVAPIPGAALGAALATEIVKTCEDVSYQRDRARNIGGKSLKLANVLDEASNNKEPPESLRKRIDEARGTLEMTHQRARKWRDRGRLSQWFYRRDMNKQMDRCELELDNAIQSFTIGNQVDMINDMAGDRLQGEYQFAQTQELLLQIAQDQADVRKILEELRSGTGSDGVTVLMRNGQEALKEMRENLQPLPSPITEPTKTTNNPKTDPKYREMEKGLSKLQKIAAILPPVKNLDGEVEQVGDMAVAGGSASDVWKGKWLGEKEVALKALRHVRVDDETAQRFYGYVTNLGAHLYLVSPWLRNGNVLEYLNENPKADKMHLLQGAAEGLRYLHSQDIIHGNIKCSNIMVSDTGEACISDFGMAKVLEDMSQMPLSTTIARSGSTRWLAPEIINGERGPSKASDTYSFGMTVLELLTGKHPFVEHKSDAAVIRATTVNHDIPKRPEGPEVKQLLTDDLWALLLKCWAKKPDSRPSMEEVATALSR</sequence>
<dbReference type="Gene3D" id="1.10.510.10">
    <property type="entry name" value="Transferase(Phosphotransferase) domain 1"/>
    <property type="match status" value="1"/>
</dbReference>
<dbReference type="PANTHER" id="PTHR44329:SF214">
    <property type="entry name" value="PROTEIN KINASE DOMAIN-CONTAINING PROTEIN"/>
    <property type="match status" value="1"/>
</dbReference>
<dbReference type="GO" id="GO:0005524">
    <property type="term" value="F:ATP binding"/>
    <property type="evidence" value="ECO:0007669"/>
    <property type="project" value="InterPro"/>
</dbReference>